<feature type="compositionally biased region" description="Low complexity" evidence="3">
    <location>
        <begin position="490"/>
        <end position="509"/>
    </location>
</feature>
<feature type="compositionally biased region" description="Basic and acidic residues" evidence="3">
    <location>
        <begin position="376"/>
        <end position="397"/>
    </location>
</feature>
<dbReference type="PANTHER" id="PTHR12269:SF1">
    <property type="entry name" value="EUKARYOTIC TRANSLATION INITIATION FACTOR 4E TRANSPORTER"/>
    <property type="match status" value="1"/>
</dbReference>
<name>A0A0A1XI72_ZEUCU</name>
<feature type="compositionally biased region" description="Polar residues" evidence="3">
    <location>
        <begin position="176"/>
        <end position="211"/>
    </location>
</feature>
<feature type="region of interest" description="Disordered" evidence="3">
    <location>
        <begin position="1170"/>
        <end position="1212"/>
    </location>
</feature>
<dbReference type="PANTHER" id="PTHR12269">
    <property type="entry name" value="EUKARYOTIC TRANSLATION INITIATION FACTOR 4E TRANSPORTER"/>
    <property type="match status" value="1"/>
</dbReference>
<feature type="region of interest" description="Disordered" evidence="3">
    <location>
        <begin position="582"/>
        <end position="601"/>
    </location>
</feature>
<keyword evidence="2" id="KW-0963">Cytoplasm</keyword>
<dbReference type="EMBL" id="GBXI01005610">
    <property type="protein sequence ID" value="JAD08682.1"/>
    <property type="molecule type" value="Transcribed_RNA"/>
</dbReference>
<feature type="region of interest" description="Disordered" evidence="3">
    <location>
        <begin position="325"/>
        <end position="456"/>
    </location>
</feature>
<protein>
    <recommendedName>
        <fullName evidence="7">Protein cup</fullName>
    </recommendedName>
</protein>
<dbReference type="OrthoDB" id="8916892at2759"/>
<comment type="subcellular location">
    <subcellularLocation>
        <location evidence="1">Cytoplasm</location>
    </subcellularLocation>
</comment>
<dbReference type="GO" id="GO:0036464">
    <property type="term" value="C:cytoplasmic ribonucleoprotein granule"/>
    <property type="evidence" value="ECO:0007669"/>
    <property type="project" value="UniProtKB-ARBA"/>
</dbReference>
<feature type="compositionally biased region" description="Basic and acidic residues" evidence="3">
    <location>
        <begin position="548"/>
        <end position="563"/>
    </location>
</feature>
<dbReference type="GO" id="GO:0017148">
    <property type="term" value="P:negative regulation of translation"/>
    <property type="evidence" value="ECO:0007669"/>
    <property type="project" value="TreeGrafter"/>
</dbReference>
<proteinExistence type="predicted"/>
<reference evidence="6" key="2">
    <citation type="journal article" date="2015" name="Gigascience">
        <title>Reconstructing a comprehensive transcriptome assembly of a white-pupal translocated strain of the pest fruit fly Bactrocera cucurbitae.</title>
        <authorList>
            <person name="Sim S.B."/>
            <person name="Calla B."/>
            <person name="Hall B."/>
            <person name="DeRego T."/>
            <person name="Geib S.M."/>
        </authorList>
    </citation>
    <scope>NUCLEOTIDE SEQUENCE</scope>
</reference>
<evidence type="ECO:0000256" key="2">
    <source>
        <dbReference type="ARBA" id="ARBA00022490"/>
    </source>
</evidence>
<feature type="compositionally biased region" description="Low complexity" evidence="3">
    <location>
        <begin position="1073"/>
        <end position="1082"/>
    </location>
</feature>
<evidence type="ECO:0000256" key="3">
    <source>
        <dbReference type="SAM" id="MobiDB-lite"/>
    </source>
</evidence>
<reference evidence="6" key="1">
    <citation type="submission" date="2014-11" db="EMBL/GenBank/DDBJ databases">
        <authorList>
            <person name="Geib S."/>
        </authorList>
    </citation>
    <scope>NUCLEOTIDE SEQUENCE</scope>
</reference>
<dbReference type="Pfam" id="PF10477">
    <property type="entry name" value="EIF4E-T"/>
    <property type="match status" value="2"/>
</dbReference>
<sequence>MNTSEVSALDMSVKCQGPLKLYYYQLPEAISDNSNSTGSNCDNVKRYSRSKLYDLRNETHSRRRPEYVLRAELQSLGVWKFNTSGNVQQNGSGSGSEGTASSSNACVANHTAQLSSSNLSVRRSPSRRETTGNISNSSQHNLSHHNLHKTYIDHRSISSAHLMPAFAKRRIAASSVPSSNTNIMGAQNLSSSAHSSYGPNSPTETRSQTPTEIKDGLSYPNIFGGNSSHVRQRNKDQLYDYRQRGSNGGTMTGDDNSLFLSPQRKLLEQDREREREQELQSNSRRLSSPIALGSSRHSHNNGGITQERRIGSGRLLPRDVNWDYRASQDRDKGQSLISAPVPDKESLAINHLGPPRSGGRYSDRAHERTSSGNGYSERRHLERRSGGGDDNIREKYDYAGNAQTPNPHGGGNRRDGYGTDLSSNQHSVSHNRRRNQKYHDRNEEPEWFSSGPTSQHDTIELRGFEEMDDQYHGSTSIDTGNTKRTTLPNSSRKISESSSPLESGASNLSNSKSKEQLHPSLQQDNESSSSLNLSPTILTIGNSPTSFENRDSLREEESSKESGESINAERSVRSSVAIEPTLPDFMIENEEKSKNASNSRDPEFNFDVFLNPNLDPLKHSLMRGDKSNNENELIGSSRFSRWFANKTGINEVQPPSGNDNTKNIAMDLVSSETKNETNTLMEFLNKLPALPDSVITQKVVTAITSVEELEARMGVMNTANEIVPEAHNLDMPNKKDQDRVLDIILPVANEPANPEQPQAGEIEAFKKLLEQLGSGNKQLQQQQKQLQQPLLPSNIQSTVLISPKNRTEPMPPLNIMPPGAALAGPNLSQQVIIKNDDLKKVMHTQTFHQQHQNNDISILSQAQPIPLSVLFANHPQKRLEQNLFHGLQRGDVSIHVLEHHLNNPSTSLHVKEVISAVLRDTSTMAALTTNIPQTQQNSGPIGHQQQHSPICNNSGNLMLHHGPINATIDPLQQQQILQQIPNSNVMISGQTERISLLPHQSTNHQAIPSQREIQFHTHTIMQNAMLKKKIEEQQDSIRRRQEKHPQSNNMLGLSEVDAQQKNMQQMHLSNSMQQQQSTTQQQAHVPHTIQQPQQHQSSRHINSPTPLAFTPTSVLRKMTADKDNTNSNSTTQHHTATNSLIQHQNKTMAQNNFINSSNNQHQMQQPISTHPRMILGGNHSQQQQQMSTNNPVPPQSLNQTSQQQPGQPLRNSMAPMKWPLHLVNQNVTAIKPMGRPILKAPLPPQSVNQQQQQMPQISPMIFNKLDFQQMQQQLLKNNQAPQHVLNQSTTPFSQHAMVSQQPQNHSNIIPHVQHQQQLYQQQRVLALQRHQQQQLHLQQQLHQQQQSIDTSNRNICMQSPRANDSNGVANNAAAAVAAASIINYQRDGGLSPTSNQLAQWFSPELLAQASAGKLPLLNMNQALSLEEFERNIQHSSTAVHN</sequence>
<evidence type="ECO:0000313" key="4">
    <source>
        <dbReference type="EMBL" id="JAC99333.1"/>
    </source>
</evidence>
<evidence type="ECO:0000313" key="5">
    <source>
        <dbReference type="EMBL" id="JAD08682.1"/>
    </source>
</evidence>
<feature type="compositionally biased region" description="Basic and acidic residues" evidence="3">
    <location>
        <begin position="233"/>
        <end position="243"/>
    </location>
</feature>
<evidence type="ECO:0000256" key="1">
    <source>
        <dbReference type="ARBA" id="ARBA00004496"/>
    </source>
</evidence>
<feature type="compositionally biased region" description="Polar residues" evidence="3">
    <location>
        <begin position="519"/>
        <end position="547"/>
    </location>
</feature>
<accession>A0A0A1XI72</accession>
<feature type="region of interest" description="Disordered" evidence="3">
    <location>
        <begin position="470"/>
        <end position="577"/>
    </location>
</feature>
<feature type="compositionally biased region" description="Polar residues" evidence="3">
    <location>
        <begin position="1178"/>
        <end position="1210"/>
    </location>
</feature>
<feature type="region of interest" description="Disordered" evidence="3">
    <location>
        <begin position="176"/>
        <end position="312"/>
    </location>
</feature>
<feature type="compositionally biased region" description="Polar residues" evidence="3">
    <location>
        <begin position="1088"/>
        <end position="1109"/>
    </location>
</feature>
<dbReference type="InterPro" id="IPR018862">
    <property type="entry name" value="eIF4E-T"/>
</dbReference>
<evidence type="ECO:0008006" key="7">
    <source>
        <dbReference type="Google" id="ProtNLM"/>
    </source>
</evidence>
<organism evidence="6">
    <name type="scientific">Zeugodacus cucurbitae</name>
    <name type="common">Melon fruit fly</name>
    <name type="synonym">Bactrocera cucurbitae</name>
    <dbReference type="NCBI Taxonomy" id="28588"/>
    <lineage>
        <taxon>Eukaryota</taxon>
        <taxon>Metazoa</taxon>
        <taxon>Ecdysozoa</taxon>
        <taxon>Arthropoda</taxon>
        <taxon>Hexapoda</taxon>
        <taxon>Insecta</taxon>
        <taxon>Pterygota</taxon>
        <taxon>Neoptera</taxon>
        <taxon>Endopterygota</taxon>
        <taxon>Diptera</taxon>
        <taxon>Brachycera</taxon>
        <taxon>Muscomorpha</taxon>
        <taxon>Tephritoidea</taxon>
        <taxon>Tephritidae</taxon>
        <taxon>Zeugodacus</taxon>
        <taxon>Zeugodacus</taxon>
    </lineage>
</organism>
<gene>
    <name evidence="5" type="ORF">g.7443</name>
    <name evidence="4" type="ORF">g.7449</name>
    <name evidence="6" type="ORF">g.7455</name>
</gene>
<dbReference type="GO" id="GO:0003729">
    <property type="term" value="F:mRNA binding"/>
    <property type="evidence" value="ECO:0007669"/>
    <property type="project" value="TreeGrafter"/>
</dbReference>
<feature type="region of interest" description="Disordered" evidence="3">
    <location>
        <begin position="1064"/>
        <end position="1109"/>
    </location>
</feature>
<feature type="compositionally biased region" description="Basic and acidic residues" evidence="3">
    <location>
        <begin position="265"/>
        <end position="278"/>
    </location>
</feature>
<dbReference type="EMBL" id="GBXI01003616">
    <property type="protein sequence ID" value="JAD10676.1"/>
    <property type="molecule type" value="Transcribed_RNA"/>
</dbReference>
<feature type="compositionally biased region" description="Polar residues" evidence="3">
    <location>
        <begin position="472"/>
        <end position="489"/>
    </location>
</feature>
<dbReference type="EMBL" id="GBXI01014958">
    <property type="protein sequence ID" value="JAC99333.1"/>
    <property type="molecule type" value="Transcribed_RNA"/>
</dbReference>
<dbReference type="GO" id="GO:0005634">
    <property type="term" value="C:nucleus"/>
    <property type="evidence" value="ECO:0007669"/>
    <property type="project" value="TreeGrafter"/>
</dbReference>
<feature type="region of interest" description="Disordered" evidence="3">
    <location>
        <begin position="111"/>
        <end position="144"/>
    </location>
</feature>
<evidence type="ECO:0000313" key="6">
    <source>
        <dbReference type="EMBL" id="JAD10676.1"/>
    </source>
</evidence>